<feature type="domain" description="Reverse transcriptase zinc-binding" evidence="1">
    <location>
        <begin position="3"/>
        <end position="46"/>
    </location>
</feature>
<dbReference type="AlphaFoldDB" id="A0A2I0XAT5"/>
<evidence type="ECO:0000313" key="3">
    <source>
        <dbReference type="Proteomes" id="UP000233837"/>
    </source>
</evidence>
<gene>
    <name evidence="2" type="ORF">MA16_Dca017181</name>
</gene>
<proteinExistence type="predicted"/>
<evidence type="ECO:0000313" key="2">
    <source>
        <dbReference type="EMBL" id="PKU85012.1"/>
    </source>
</evidence>
<organism evidence="2 3">
    <name type="scientific">Dendrobium catenatum</name>
    <dbReference type="NCBI Taxonomy" id="906689"/>
    <lineage>
        <taxon>Eukaryota</taxon>
        <taxon>Viridiplantae</taxon>
        <taxon>Streptophyta</taxon>
        <taxon>Embryophyta</taxon>
        <taxon>Tracheophyta</taxon>
        <taxon>Spermatophyta</taxon>
        <taxon>Magnoliopsida</taxon>
        <taxon>Liliopsida</taxon>
        <taxon>Asparagales</taxon>
        <taxon>Orchidaceae</taxon>
        <taxon>Epidendroideae</taxon>
        <taxon>Malaxideae</taxon>
        <taxon>Dendrobiinae</taxon>
        <taxon>Dendrobium</taxon>
    </lineage>
</organism>
<dbReference type="Proteomes" id="UP000233837">
    <property type="component" value="Unassembled WGS sequence"/>
</dbReference>
<evidence type="ECO:0000259" key="1">
    <source>
        <dbReference type="Pfam" id="PF13966"/>
    </source>
</evidence>
<dbReference type="Pfam" id="PF13966">
    <property type="entry name" value="zf-RVT"/>
    <property type="match status" value="1"/>
</dbReference>
<keyword evidence="3" id="KW-1185">Reference proteome</keyword>
<name>A0A2I0XAT5_9ASPA</name>
<protein>
    <recommendedName>
        <fullName evidence="1">Reverse transcriptase zinc-binding domain-containing protein</fullName>
    </recommendedName>
</protein>
<sequence>MTLFDKIKTAEVLAWKGIYIDNPKCYFCQDNLESNRHLFFECHYSYKTLIRLIPTLQNFLLRPNVSQALDFIEGLPGENKNKSYSLLLFNATVYHLWRERNNQRFNSSAKCFTTLASEIAKEVRIKSLKWKWK</sequence>
<reference evidence="2 3" key="1">
    <citation type="journal article" date="2016" name="Sci. Rep.">
        <title>The Dendrobium catenatum Lindl. genome sequence provides insights into polysaccharide synthase, floral development and adaptive evolution.</title>
        <authorList>
            <person name="Zhang G.Q."/>
            <person name="Xu Q."/>
            <person name="Bian C."/>
            <person name="Tsai W.C."/>
            <person name="Yeh C.M."/>
            <person name="Liu K.W."/>
            <person name="Yoshida K."/>
            <person name="Zhang L.S."/>
            <person name="Chang S.B."/>
            <person name="Chen F."/>
            <person name="Shi Y."/>
            <person name="Su Y.Y."/>
            <person name="Zhang Y.Q."/>
            <person name="Chen L.J."/>
            <person name="Yin Y."/>
            <person name="Lin M."/>
            <person name="Huang H."/>
            <person name="Deng H."/>
            <person name="Wang Z.W."/>
            <person name="Zhu S.L."/>
            <person name="Zhao X."/>
            <person name="Deng C."/>
            <person name="Niu S.C."/>
            <person name="Huang J."/>
            <person name="Wang M."/>
            <person name="Liu G.H."/>
            <person name="Yang H.J."/>
            <person name="Xiao X.J."/>
            <person name="Hsiao Y.Y."/>
            <person name="Wu W.L."/>
            <person name="Chen Y.Y."/>
            <person name="Mitsuda N."/>
            <person name="Ohme-Takagi M."/>
            <person name="Luo Y.B."/>
            <person name="Van de Peer Y."/>
            <person name="Liu Z.J."/>
        </authorList>
    </citation>
    <scope>NUCLEOTIDE SEQUENCE [LARGE SCALE GENOMIC DNA]</scope>
    <source>
        <tissue evidence="2">The whole plant</tissue>
    </source>
</reference>
<accession>A0A2I0XAT5</accession>
<dbReference type="InterPro" id="IPR026960">
    <property type="entry name" value="RVT-Znf"/>
</dbReference>
<dbReference type="EMBL" id="KZ502007">
    <property type="protein sequence ID" value="PKU85012.1"/>
    <property type="molecule type" value="Genomic_DNA"/>
</dbReference>
<reference evidence="2 3" key="2">
    <citation type="journal article" date="2017" name="Nature">
        <title>The Apostasia genome and the evolution of orchids.</title>
        <authorList>
            <person name="Zhang G.Q."/>
            <person name="Liu K.W."/>
            <person name="Li Z."/>
            <person name="Lohaus R."/>
            <person name="Hsiao Y.Y."/>
            <person name="Niu S.C."/>
            <person name="Wang J.Y."/>
            <person name="Lin Y.C."/>
            <person name="Xu Q."/>
            <person name="Chen L.J."/>
            <person name="Yoshida K."/>
            <person name="Fujiwara S."/>
            <person name="Wang Z.W."/>
            <person name="Zhang Y.Q."/>
            <person name="Mitsuda N."/>
            <person name="Wang M."/>
            <person name="Liu G.H."/>
            <person name="Pecoraro L."/>
            <person name="Huang H.X."/>
            <person name="Xiao X.J."/>
            <person name="Lin M."/>
            <person name="Wu X.Y."/>
            <person name="Wu W.L."/>
            <person name="Chen Y.Y."/>
            <person name="Chang S.B."/>
            <person name="Sakamoto S."/>
            <person name="Ohme-Takagi M."/>
            <person name="Yagi M."/>
            <person name="Zeng S.J."/>
            <person name="Shen C.Y."/>
            <person name="Yeh C.M."/>
            <person name="Luo Y.B."/>
            <person name="Tsai W.C."/>
            <person name="Van de Peer Y."/>
            <person name="Liu Z.J."/>
        </authorList>
    </citation>
    <scope>NUCLEOTIDE SEQUENCE [LARGE SCALE GENOMIC DNA]</scope>
    <source>
        <tissue evidence="2">The whole plant</tissue>
    </source>
</reference>